<comment type="similarity">
    <text evidence="2">Belongs to the bacterial solute-binding protein 8 family.</text>
</comment>
<dbReference type="EMBL" id="PDJD01000001">
    <property type="protein sequence ID" value="PFG20221.1"/>
    <property type="molecule type" value="Genomic_DNA"/>
</dbReference>
<accession>A0A2A9D1F8</accession>
<dbReference type="Pfam" id="PF01497">
    <property type="entry name" value="Peripla_BP_2"/>
    <property type="match status" value="1"/>
</dbReference>
<organism evidence="8 9">
    <name type="scientific">Serinibacter salmoneus</name>
    <dbReference type="NCBI Taxonomy" id="556530"/>
    <lineage>
        <taxon>Bacteria</taxon>
        <taxon>Bacillati</taxon>
        <taxon>Actinomycetota</taxon>
        <taxon>Actinomycetes</taxon>
        <taxon>Micrococcales</taxon>
        <taxon>Beutenbergiaceae</taxon>
        <taxon>Serinibacter</taxon>
    </lineage>
</organism>
<evidence type="ECO:0000313" key="9">
    <source>
        <dbReference type="Proteomes" id="UP000224915"/>
    </source>
</evidence>
<dbReference type="GO" id="GO:0030288">
    <property type="term" value="C:outer membrane-bounded periplasmic space"/>
    <property type="evidence" value="ECO:0007669"/>
    <property type="project" value="TreeGrafter"/>
</dbReference>
<dbReference type="CDD" id="cd01146">
    <property type="entry name" value="FhuD"/>
    <property type="match status" value="1"/>
</dbReference>
<evidence type="ECO:0000256" key="2">
    <source>
        <dbReference type="ARBA" id="ARBA00008814"/>
    </source>
</evidence>
<dbReference type="RefSeq" id="WP_211283092.1">
    <property type="nucleotide sequence ID" value="NZ_PDJD01000001.1"/>
</dbReference>
<dbReference type="AlphaFoldDB" id="A0A2A9D1F8"/>
<feature type="region of interest" description="Disordered" evidence="5">
    <location>
        <begin position="29"/>
        <end position="51"/>
    </location>
</feature>
<protein>
    <submittedName>
        <fullName evidence="8">Iron complex transport system substrate-binding protein</fullName>
    </submittedName>
</protein>
<dbReference type="Gene3D" id="3.40.50.1980">
    <property type="entry name" value="Nitrogenase molybdenum iron protein domain"/>
    <property type="match status" value="2"/>
</dbReference>
<comment type="caution">
    <text evidence="8">The sequence shown here is derived from an EMBL/GenBank/DDBJ whole genome shotgun (WGS) entry which is preliminary data.</text>
</comment>
<evidence type="ECO:0000256" key="3">
    <source>
        <dbReference type="ARBA" id="ARBA00022448"/>
    </source>
</evidence>
<sequence>MTLSRPVAAATALFATLALAACSSSTDTAEETEAATSGGAESATDFEGDGAASGSFPVTIEHAYGETVIESAPERVASVAWGNHEAALALGVVPVGMASASWGDDDGDGVLPWVAETLQELGAETPVLFDETEGIDFEGVADTNPDLILAAYSGLTQEDYDTLSQIAPVVAFPETAWATTWQETLLVNGAALGLQAEAEELVTQLEAEQAELVSGYPSLAGQRTIFSYYDPTNLSTLGFYTLLDPRAAYLTEIGLSPAPVVETASEGSTEFWAAYTTEEIEQYEDVQVIVTYGDDTTIGAWQGDPLISRIPAVADGAVAVLTDNTPIAAAANPSPLSIGSTWGNDYIALVAEAAEQAS</sequence>
<feature type="signal peptide" evidence="6">
    <location>
        <begin position="1"/>
        <end position="20"/>
    </location>
</feature>
<comment type="subcellular location">
    <subcellularLocation>
        <location evidence="1">Cell envelope</location>
    </subcellularLocation>
</comment>
<evidence type="ECO:0000313" key="8">
    <source>
        <dbReference type="EMBL" id="PFG20221.1"/>
    </source>
</evidence>
<dbReference type="InterPro" id="IPR051313">
    <property type="entry name" value="Bact_iron-sidero_bind"/>
</dbReference>
<dbReference type="PROSITE" id="PS50983">
    <property type="entry name" value="FE_B12_PBP"/>
    <property type="match status" value="1"/>
</dbReference>
<gene>
    <name evidence="8" type="ORF">ATL40_1810</name>
</gene>
<evidence type="ECO:0000256" key="1">
    <source>
        <dbReference type="ARBA" id="ARBA00004196"/>
    </source>
</evidence>
<feature type="domain" description="Fe/B12 periplasmic-binding" evidence="7">
    <location>
        <begin position="75"/>
        <end position="354"/>
    </location>
</feature>
<evidence type="ECO:0000259" key="7">
    <source>
        <dbReference type="PROSITE" id="PS50983"/>
    </source>
</evidence>
<dbReference type="GO" id="GO:1901678">
    <property type="term" value="P:iron coordination entity transport"/>
    <property type="evidence" value="ECO:0007669"/>
    <property type="project" value="UniProtKB-ARBA"/>
</dbReference>
<proteinExistence type="inferred from homology"/>
<dbReference type="Proteomes" id="UP000224915">
    <property type="component" value="Unassembled WGS sequence"/>
</dbReference>
<name>A0A2A9D1F8_9MICO</name>
<keyword evidence="3" id="KW-0813">Transport</keyword>
<dbReference type="InterPro" id="IPR002491">
    <property type="entry name" value="ABC_transptr_periplasmic_BD"/>
</dbReference>
<evidence type="ECO:0000256" key="6">
    <source>
        <dbReference type="SAM" id="SignalP"/>
    </source>
</evidence>
<feature type="compositionally biased region" description="Low complexity" evidence="5">
    <location>
        <begin position="34"/>
        <end position="45"/>
    </location>
</feature>
<keyword evidence="4 6" id="KW-0732">Signal</keyword>
<dbReference type="PANTHER" id="PTHR30532">
    <property type="entry name" value="IRON III DICITRATE-BINDING PERIPLASMIC PROTEIN"/>
    <property type="match status" value="1"/>
</dbReference>
<dbReference type="SUPFAM" id="SSF53807">
    <property type="entry name" value="Helical backbone' metal receptor"/>
    <property type="match status" value="1"/>
</dbReference>
<reference evidence="8 9" key="1">
    <citation type="submission" date="2017-10" db="EMBL/GenBank/DDBJ databases">
        <title>Sequencing the genomes of 1000 actinobacteria strains.</title>
        <authorList>
            <person name="Klenk H.-P."/>
        </authorList>
    </citation>
    <scope>NUCLEOTIDE SEQUENCE [LARGE SCALE GENOMIC DNA]</scope>
    <source>
        <strain evidence="8 9">DSM 21801</strain>
    </source>
</reference>
<evidence type="ECO:0000256" key="5">
    <source>
        <dbReference type="SAM" id="MobiDB-lite"/>
    </source>
</evidence>
<dbReference type="PANTHER" id="PTHR30532:SF24">
    <property type="entry name" value="FERRIC ENTEROBACTIN-BINDING PERIPLASMIC PROTEIN FEPB"/>
    <property type="match status" value="1"/>
</dbReference>
<feature type="chain" id="PRO_5013015714" evidence="6">
    <location>
        <begin position="21"/>
        <end position="358"/>
    </location>
</feature>
<dbReference type="PROSITE" id="PS51257">
    <property type="entry name" value="PROKAR_LIPOPROTEIN"/>
    <property type="match status" value="1"/>
</dbReference>
<evidence type="ECO:0000256" key="4">
    <source>
        <dbReference type="ARBA" id="ARBA00022729"/>
    </source>
</evidence>
<keyword evidence="9" id="KW-1185">Reference proteome</keyword>